<dbReference type="SUPFAM" id="SSF56349">
    <property type="entry name" value="DNA breaking-rejoining enzymes"/>
    <property type="match status" value="1"/>
</dbReference>
<comment type="caution">
    <text evidence="7">The sequence shown here is derived from an EMBL/GenBank/DDBJ whole genome shotgun (WGS) entry which is preliminary data.</text>
</comment>
<dbReference type="GO" id="GO:0006310">
    <property type="term" value="P:DNA recombination"/>
    <property type="evidence" value="ECO:0007669"/>
    <property type="project" value="UniProtKB-KW"/>
</dbReference>
<evidence type="ECO:0000313" key="7">
    <source>
        <dbReference type="EMBL" id="PZX45514.1"/>
    </source>
</evidence>
<evidence type="ECO:0000256" key="1">
    <source>
        <dbReference type="ARBA" id="ARBA00022908"/>
    </source>
</evidence>
<organism evidence="7 8">
    <name type="scientific">Roseinatronobacter thiooxidans</name>
    <dbReference type="NCBI Taxonomy" id="121821"/>
    <lineage>
        <taxon>Bacteria</taxon>
        <taxon>Pseudomonadati</taxon>
        <taxon>Pseudomonadota</taxon>
        <taxon>Alphaproteobacteria</taxon>
        <taxon>Rhodobacterales</taxon>
        <taxon>Paracoccaceae</taxon>
        <taxon>Roseinatronobacter</taxon>
    </lineage>
</organism>
<evidence type="ECO:0000256" key="4">
    <source>
        <dbReference type="PROSITE-ProRule" id="PRU01248"/>
    </source>
</evidence>
<dbReference type="EMBL" id="QKZQ01000006">
    <property type="protein sequence ID" value="PZX45514.1"/>
    <property type="molecule type" value="Genomic_DNA"/>
</dbReference>
<dbReference type="STRING" id="121821.GCA_001870675_00948"/>
<evidence type="ECO:0000256" key="2">
    <source>
        <dbReference type="ARBA" id="ARBA00023125"/>
    </source>
</evidence>
<dbReference type="InterPro" id="IPR044068">
    <property type="entry name" value="CB"/>
</dbReference>
<dbReference type="Pfam" id="PF20172">
    <property type="entry name" value="DUF6538"/>
    <property type="match status" value="1"/>
</dbReference>
<dbReference type="InterPro" id="IPR013762">
    <property type="entry name" value="Integrase-like_cat_sf"/>
</dbReference>
<keyword evidence="8" id="KW-1185">Reference proteome</keyword>
<evidence type="ECO:0000313" key="8">
    <source>
        <dbReference type="Proteomes" id="UP000249364"/>
    </source>
</evidence>
<feature type="domain" description="Core-binding (CB)" evidence="6">
    <location>
        <begin position="135"/>
        <end position="227"/>
    </location>
</feature>
<gene>
    <name evidence="7" type="ORF">LY56_01537</name>
</gene>
<dbReference type="GO" id="GO:0015074">
    <property type="term" value="P:DNA integration"/>
    <property type="evidence" value="ECO:0007669"/>
    <property type="project" value="UniProtKB-KW"/>
</dbReference>
<evidence type="ECO:0000256" key="3">
    <source>
        <dbReference type="ARBA" id="ARBA00023172"/>
    </source>
</evidence>
<feature type="domain" description="Tyr recombinase" evidence="5">
    <location>
        <begin position="249"/>
        <end position="424"/>
    </location>
</feature>
<evidence type="ECO:0000259" key="5">
    <source>
        <dbReference type="PROSITE" id="PS51898"/>
    </source>
</evidence>
<dbReference type="Proteomes" id="UP000249364">
    <property type="component" value="Unassembled WGS sequence"/>
</dbReference>
<keyword evidence="2 4" id="KW-0238">DNA-binding</keyword>
<dbReference type="GO" id="GO:0003677">
    <property type="term" value="F:DNA binding"/>
    <property type="evidence" value="ECO:0007669"/>
    <property type="project" value="UniProtKB-UniRule"/>
</dbReference>
<keyword evidence="1" id="KW-0229">DNA integration</keyword>
<dbReference type="RefSeq" id="WP_346243154.1">
    <property type="nucleotide sequence ID" value="NZ_QKZQ01000006.1"/>
</dbReference>
<dbReference type="Gene3D" id="1.10.443.10">
    <property type="entry name" value="Intergrase catalytic core"/>
    <property type="match status" value="1"/>
</dbReference>
<dbReference type="InterPro" id="IPR011010">
    <property type="entry name" value="DNA_brk_join_enz"/>
</dbReference>
<keyword evidence="3" id="KW-0233">DNA recombination</keyword>
<dbReference type="InterPro" id="IPR046668">
    <property type="entry name" value="DUF6538"/>
</dbReference>
<sequence>MWGGDMQLMMRGKTWHLRRRVPAKFAGIEPRREVWVSLQTDSRQLAAQKAPGVWESLVSGWEAQLAGRSDDGAARFEAARAIAGSHGVSYMPIRDIEQLPLEALLARIEVLQRRDGSANLAAAPAVLGAVEVPSITVSQALEEYWKLTPDRTRGKSEDQKRRWVNPRKKAVRNFIDVVGDLPLAQMKRADFLDFRSWWLERIAEEDLTPNSANKDLIHLADVLKTVNELKGFDFDLPLHKLTLKDGDKKERLPFSDIWIRDRLLAPGVLSGLNPEARAIFLGMINTGYRPSEAAGLTAERIRLDHDVPHIVIAADETRQIKNKTSRREIPLTGVSLEVFRAFPKGFPQYRAKPATLSATVNKFLRENGLMESDDHVMYSLRHNFEDRMLRGRIDERVRRELMGHSLGRQKYGQAGGLAFKAGELARIAL</sequence>
<reference evidence="7 8" key="1">
    <citation type="submission" date="2018-06" db="EMBL/GenBank/DDBJ databases">
        <title>Genomic Encyclopedia of Archaeal and Bacterial Type Strains, Phase II (KMG-II): from individual species to whole genera.</title>
        <authorList>
            <person name="Goeker M."/>
        </authorList>
    </citation>
    <scope>NUCLEOTIDE SEQUENCE [LARGE SCALE GENOMIC DNA]</scope>
    <source>
        <strain evidence="7 8">DSM 13087</strain>
    </source>
</reference>
<dbReference type="PROSITE" id="PS51898">
    <property type="entry name" value="TYR_RECOMBINASE"/>
    <property type="match status" value="1"/>
</dbReference>
<accession>A0A2W7QA31</accession>
<protein>
    <submittedName>
        <fullName evidence="7">Phage integrase family protein</fullName>
    </submittedName>
</protein>
<proteinExistence type="predicted"/>
<dbReference type="AlphaFoldDB" id="A0A2W7QA31"/>
<dbReference type="PROSITE" id="PS51900">
    <property type="entry name" value="CB"/>
    <property type="match status" value="1"/>
</dbReference>
<dbReference type="Pfam" id="PF00589">
    <property type="entry name" value="Phage_integrase"/>
    <property type="match status" value="1"/>
</dbReference>
<name>A0A2W7QA31_9RHOB</name>
<dbReference type="InterPro" id="IPR002104">
    <property type="entry name" value="Integrase_catalytic"/>
</dbReference>
<evidence type="ECO:0000259" key="6">
    <source>
        <dbReference type="PROSITE" id="PS51900"/>
    </source>
</evidence>